<dbReference type="GO" id="GO:0005886">
    <property type="term" value="C:plasma membrane"/>
    <property type="evidence" value="ECO:0007669"/>
    <property type="project" value="TreeGrafter"/>
</dbReference>
<dbReference type="EMBL" id="CP034462">
    <property type="protein sequence ID" value="QBM91141.1"/>
    <property type="molecule type" value="Genomic_DNA"/>
</dbReference>
<dbReference type="GO" id="GO:0015677">
    <property type="term" value="P:copper ion import"/>
    <property type="evidence" value="ECO:0007669"/>
    <property type="project" value="TreeGrafter"/>
</dbReference>
<sequence length="702" mass="80409">MTRLSVLFLAFFLGLGLAKKSSTLPYYGEGYQSFYACGYYVISNVKYSTKKYDYSVFCTNPAAIATLIGCYAYEHRNTTAGTAFWREKCETQKFPITYENITDGYKLLLEEGVPLAQLGNYTAGELDVPVIVPKAKAVAAMDTYKMWLGNYNLSVYYGAGALAYWGLVCIVTGIANWSLILFPALRRVFDGKISRFWRKYVSLPALVRRKKATTQPFVKVLSFFVPSRLESLIIFGFFWILFVLNAVNIYRVEENTIFDLDVAAFNRYVADRTGIICVLVMPLMILFGGRNNILMWITRWKFATCMAYHRWIGRFVVLLAFIHSVCFWRTFQLAHEVAEESAETYVVWGIVATFCGVLICFQSLLILRRHFYEAFLIIHILLAAFFIIGAWYHVYELGYIQIMYATIAVWAVDRLVRIIRVVYFGFPEAEISLYSDDTLKVDVPKPARWKAIPGGHAYVYFMHLYQFWQSHPFTYNELATHVTFFCKVKSGVTKSLYKHLMKTPGKSTFMRVGVEGPYGESHPVKHHSDVVFVAAGSGIPGLYSEFEHLHKSADGKQKLKLKWVIREIKSLAWMYHEFQKYRHSNAEITVYVTRPDLIGGTAELESLLGSDGSSSEEKRSEKDTEIDILTQVQNELPHITFREGRPDLKEIVEGDIDEASHSVAFIVCGTPQMVDDVRYQVVSNIDKTKKRVDFYEALEVWA</sequence>
<dbReference type="SFLD" id="SFLDG01168">
    <property type="entry name" value="Ferric_reductase_subgroup_(FRE"/>
    <property type="match status" value="1"/>
</dbReference>
<feature type="transmembrane region" description="Helical" evidence="13">
    <location>
        <begin position="346"/>
        <end position="367"/>
    </location>
</feature>
<dbReference type="Gene3D" id="3.40.50.80">
    <property type="entry name" value="Nucleotide-binding domain of ferredoxin-NADP reductase (FNR) module"/>
    <property type="match status" value="1"/>
</dbReference>
<dbReference type="InterPro" id="IPR051410">
    <property type="entry name" value="Ferric/Cupric_Reductase"/>
</dbReference>
<comment type="similarity">
    <text evidence="2">Belongs to the ferric reductase (FRE) family.</text>
</comment>
<evidence type="ECO:0000256" key="12">
    <source>
        <dbReference type="ARBA" id="ARBA00023180"/>
    </source>
</evidence>
<dbReference type="AlphaFoldDB" id="A0A4P6XY46"/>
<organism evidence="16 17">
    <name type="scientific">Metschnikowia aff. pulcherrima</name>
    <dbReference type="NCBI Taxonomy" id="2163413"/>
    <lineage>
        <taxon>Eukaryota</taxon>
        <taxon>Fungi</taxon>
        <taxon>Dikarya</taxon>
        <taxon>Ascomycota</taxon>
        <taxon>Saccharomycotina</taxon>
        <taxon>Pichiomycetes</taxon>
        <taxon>Metschnikowiaceae</taxon>
        <taxon>Metschnikowia</taxon>
    </lineage>
</organism>
<evidence type="ECO:0000313" key="16">
    <source>
        <dbReference type="EMBL" id="QBM91141.1"/>
    </source>
</evidence>
<dbReference type="InterPro" id="IPR013112">
    <property type="entry name" value="FAD-bd_8"/>
</dbReference>
<evidence type="ECO:0000256" key="9">
    <source>
        <dbReference type="ARBA" id="ARBA00023002"/>
    </source>
</evidence>
<keyword evidence="6" id="KW-0274">FAD</keyword>
<evidence type="ECO:0000313" key="17">
    <source>
        <dbReference type="Proteomes" id="UP000292447"/>
    </source>
</evidence>
<reference evidence="17" key="1">
    <citation type="submission" date="2019-03" db="EMBL/GenBank/DDBJ databases">
        <title>Snf2 controls pulcherriminic acid biosynthesis and connects pigmentation and antifungal activity of the yeast Metschnikowia pulcherrima.</title>
        <authorList>
            <person name="Gore-Lloyd D."/>
            <person name="Sumann I."/>
            <person name="Brachmann A.O."/>
            <person name="Schneeberger K."/>
            <person name="Ortiz-Merino R.A."/>
            <person name="Moreno-Beltran M."/>
            <person name="Schlaefli M."/>
            <person name="Kirner P."/>
            <person name="Santos Kron A."/>
            <person name="Wolfe K.H."/>
            <person name="Piel J."/>
            <person name="Ahrens C.H."/>
            <person name="Henk D."/>
            <person name="Freimoser F.M."/>
        </authorList>
    </citation>
    <scope>NUCLEOTIDE SEQUENCE [LARGE SCALE GENOMIC DNA]</scope>
    <source>
        <strain evidence="17">APC 1.2</strain>
    </source>
</reference>
<evidence type="ECO:0000256" key="2">
    <source>
        <dbReference type="ARBA" id="ARBA00006278"/>
    </source>
</evidence>
<keyword evidence="8 13" id="KW-1133">Transmembrane helix</keyword>
<keyword evidence="7" id="KW-0249">Electron transport</keyword>
<keyword evidence="14" id="KW-0732">Signal</keyword>
<keyword evidence="3" id="KW-0813">Transport</keyword>
<dbReference type="Pfam" id="PF08022">
    <property type="entry name" value="FAD_binding_8"/>
    <property type="match status" value="1"/>
</dbReference>
<comment type="subcellular location">
    <subcellularLocation>
        <location evidence="1">Membrane</location>
        <topology evidence="1">Multi-pass membrane protein</topology>
    </subcellularLocation>
</comment>
<dbReference type="SUPFAM" id="SSF52343">
    <property type="entry name" value="Ferredoxin reductase-like, C-terminal NADP-linked domain"/>
    <property type="match status" value="1"/>
</dbReference>
<dbReference type="PANTHER" id="PTHR32361:SF9">
    <property type="entry name" value="FERRIC REDUCTASE TRANSMEMBRANE COMPONENT 3-RELATED"/>
    <property type="match status" value="1"/>
</dbReference>
<accession>A0A4P6XY46</accession>
<dbReference type="Pfam" id="PF08030">
    <property type="entry name" value="NAD_binding_6"/>
    <property type="match status" value="1"/>
</dbReference>
<name>A0A4P6XY46_9ASCO</name>
<dbReference type="GO" id="GO:0000293">
    <property type="term" value="F:ferric-chelate reductase activity"/>
    <property type="evidence" value="ECO:0007669"/>
    <property type="project" value="UniProtKB-ARBA"/>
</dbReference>
<dbReference type="InterPro" id="IPR013121">
    <property type="entry name" value="Fe_red_NAD-bd_6"/>
</dbReference>
<dbReference type="Pfam" id="PF01794">
    <property type="entry name" value="Ferric_reduct"/>
    <property type="match status" value="1"/>
</dbReference>
<protein>
    <submittedName>
        <fullName evidence="16">FAD-binding domain-containing protein</fullName>
    </submittedName>
</protein>
<feature type="transmembrane region" description="Helical" evidence="13">
    <location>
        <begin position="272"/>
        <end position="290"/>
    </location>
</feature>
<evidence type="ECO:0000256" key="13">
    <source>
        <dbReference type="SAM" id="Phobius"/>
    </source>
</evidence>
<feature type="domain" description="FAD-binding FR-type" evidence="15">
    <location>
        <begin position="408"/>
        <end position="524"/>
    </location>
</feature>
<evidence type="ECO:0000256" key="8">
    <source>
        <dbReference type="ARBA" id="ARBA00022989"/>
    </source>
</evidence>
<evidence type="ECO:0000256" key="10">
    <source>
        <dbReference type="ARBA" id="ARBA00023065"/>
    </source>
</evidence>
<gene>
    <name evidence="16" type="primary">MPUL0G01840</name>
    <name evidence="16" type="ORF">METSCH_G01840</name>
</gene>
<dbReference type="InterPro" id="IPR017927">
    <property type="entry name" value="FAD-bd_FR_type"/>
</dbReference>
<dbReference type="GO" id="GO:0006879">
    <property type="term" value="P:intracellular iron ion homeostasis"/>
    <property type="evidence" value="ECO:0007669"/>
    <property type="project" value="TreeGrafter"/>
</dbReference>
<evidence type="ECO:0000256" key="14">
    <source>
        <dbReference type="SAM" id="SignalP"/>
    </source>
</evidence>
<dbReference type="Proteomes" id="UP000292447">
    <property type="component" value="Chromosome VII"/>
</dbReference>
<dbReference type="STRING" id="2163413.A0A4P6XY46"/>
<feature type="chain" id="PRO_5020818335" evidence="14">
    <location>
        <begin position="19"/>
        <end position="702"/>
    </location>
</feature>
<keyword evidence="9" id="KW-0560">Oxidoreductase</keyword>
<keyword evidence="10" id="KW-0406">Ion transport</keyword>
<evidence type="ECO:0000256" key="3">
    <source>
        <dbReference type="ARBA" id="ARBA00022448"/>
    </source>
</evidence>
<dbReference type="GO" id="GO:0006826">
    <property type="term" value="P:iron ion transport"/>
    <property type="evidence" value="ECO:0007669"/>
    <property type="project" value="TreeGrafter"/>
</dbReference>
<feature type="transmembrane region" description="Helical" evidence="13">
    <location>
        <begin position="374"/>
        <end position="392"/>
    </location>
</feature>
<dbReference type="CDD" id="cd06186">
    <property type="entry name" value="NOX_Duox_like_FAD_NADP"/>
    <property type="match status" value="1"/>
</dbReference>
<feature type="transmembrane region" description="Helical" evidence="13">
    <location>
        <begin position="311"/>
        <end position="331"/>
    </location>
</feature>
<keyword evidence="12" id="KW-0325">Glycoprotein</keyword>
<keyword evidence="5 13" id="KW-0812">Transmembrane</keyword>
<feature type="signal peptide" evidence="14">
    <location>
        <begin position="1"/>
        <end position="18"/>
    </location>
</feature>
<keyword evidence="4" id="KW-0285">Flavoprotein</keyword>
<evidence type="ECO:0000259" key="15">
    <source>
        <dbReference type="PROSITE" id="PS51384"/>
    </source>
</evidence>
<dbReference type="InterPro" id="IPR013130">
    <property type="entry name" value="Fe3_Rdtase_TM_dom"/>
</dbReference>
<feature type="transmembrane region" description="Helical" evidence="13">
    <location>
        <begin position="162"/>
        <end position="185"/>
    </location>
</feature>
<evidence type="ECO:0000256" key="6">
    <source>
        <dbReference type="ARBA" id="ARBA00022827"/>
    </source>
</evidence>
<keyword evidence="17" id="KW-1185">Reference proteome</keyword>
<evidence type="ECO:0000256" key="4">
    <source>
        <dbReference type="ARBA" id="ARBA00022630"/>
    </source>
</evidence>
<evidence type="ECO:0000256" key="1">
    <source>
        <dbReference type="ARBA" id="ARBA00004141"/>
    </source>
</evidence>
<proteinExistence type="inferred from homology"/>
<evidence type="ECO:0000256" key="5">
    <source>
        <dbReference type="ARBA" id="ARBA00022692"/>
    </source>
</evidence>
<keyword evidence="11 13" id="KW-0472">Membrane</keyword>
<evidence type="ECO:0000256" key="11">
    <source>
        <dbReference type="ARBA" id="ARBA00023136"/>
    </source>
</evidence>
<dbReference type="PANTHER" id="PTHR32361">
    <property type="entry name" value="FERRIC/CUPRIC REDUCTASE TRANSMEMBRANE COMPONENT"/>
    <property type="match status" value="1"/>
</dbReference>
<dbReference type="InterPro" id="IPR039261">
    <property type="entry name" value="FNR_nucleotide-bd"/>
</dbReference>
<dbReference type="PROSITE" id="PS51384">
    <property type="entry name" value="FAD_FR"/>
    <property type="match status" value="1"/>
</dbReference>
<evidence type="ECO:0000256" key="7">
    <source>
        <dbReference type="ARBA" id="ARBA00022982"/>
    </source>
</evidence>
<dbReference type="SFLD" id="SFLDS00052">
    <property type="entry name" value="Ferric_Reductase_Domain"/>
    <property type="match status" value="1"/>
</dbReference>